<dbReference type="OrthoDB" id="407609at2759"/>
<evidence type="ECO:0000256" key="9">
    <source>
        <dbReference type="ARBA" id="ARBA00022833"/>
    </source>
</evidence>
<protein>
    <recommendedName>
        <fullName evidence="14">Ig-like domain-containing protein</fullName>
    </recommendedName>
</protein>
<dbReference type="InterPro" id="IPR004843">
    <property type="entry name" value="Calcineurin-like_PHP"/>
</dbReference>
<feature type="region of interest" description="Disordered" evidence="13">
    <location>
        <begin position="556"/>
        <end position="576"/>
    </location>
</feature>
<dbReference type="GO" id="GO:0046872">
    <property type="term" value="F:metal ion binding"/>
    <property type="evidence" value="ECO:0007669"/>
    <property type="project" value="UniProtKB-KW"/>
</dbReference>
<comment type="cofactor">
    <cofactor evidence="2">
        <name>Zn(2+)</name>
        <dbReference type="ChEBI" id="CHEBI:29105"/>
    </cofactor>
</comment>
<proteinExistence type="inferred from homology"/>
<dbReference type="InterPro" id="IPR029052">
    <property type="entry name" value="Metallo-depent_PP-like"/>
</dbReference>
<evidence type="ECO:0000313" key="16">
    <source>
        <dbReference type="Proteomes" id="UP000673552"/>
    </source>
</evidence>
<dbReference type="PROSITE" id="PS50835">
    <property type="entry name" value="IG_LIKE"/>
    <property type="match status" value="1"/>
</dbReference>
<evidence type="ECO:0000256" key="13">
    <source>
        <dbReference type="SAM" id="MobiDB-lite"/>
    </source>
</evidence>
<dbReference type="EMBL" id="JAFEUZ010000017">
    <property type="protein sequence ID" value="KAG5481545.1"/>
    <property type="molecule type" value="Genomic_DNA"/>
</dbReference>
<feature type="compositionally biased region" description="Low complexity" evidence="13">
    <location>
        <begin position="530"/>
        <end position="541"/>
    </location>
</feature>
<evidence type="ECO:0000256" key="1">
    <source>
        <dbReference type="ARBA" id="ARBA00001936"/>
    </source>
</evidence>
<dbReference type="KEGG" id="lmat:92515529"/>
<dbReference type="InterPro" id="IPR007708">
    <property type="entry name" value="DBR1_C"/>
</dbReference>
<evidence type="ECO:0000256" key="11">
    <source>
        <dbReference type="ARBA" id="ARBA00023211"/>
    </source>
</evidence>
<dbReference type="GO" id="GO:0005634">
    <property type="term" value="C:nucleus"/>
    <property type="evidence" value="ECO:0007669"/>
    <property type="project" value="UniProtKB-SubCell"/>
</dbReference>
<dbReference type="CDD" id="cd00844">
    <property type="entry name" value="MPP_Dbr1_N"/>
    <property type="match status" value="1"/>
</dbReference>
<accession>A0A836HCD1</accession>
<dbReference type="InterPro" id="IPR007110">
    <property type="entry name" value="Ig-like_dom"/>
</dbReference>
<reference evidence="15 16" key="1">
    <citation type="submission" date="2021-03" db="EMBL/GenBank/DDBJ databases">
        <title>Leishmania (Mundinia) martiniquensis Genome sequencing and assembly.</title>
        <authorList>
            <person name="Almutairi H."/>
            <person name="Gatherer D."/>
        </authorList>
    </citation>
    <scope>NUCLEOTIDE SEQUENCE [LARGE SCALE GENOMIC DNA]</scope>
    <source>
        <strain evidence="15">LSCM1</strain>
    </source>
</reference>
<keyword evidence="7" id="KW-0479">Metal-binding</keyword>
<evidence type="ECO:0000256" key="8">
    <source>
        <dbReference type="ARBA" id="ARBA00022801"/>
    </source>
</evidence>
<feature type="domain" description="Ig-like" evidence="14">
    <location>
        <begin position="556"/>
        <end position="618"/>
    </location>
</feature>
<feature type="compositionally biased region" description="Basic and acidic residues" evidence="13">
    <location>
        <begin position="482"/>
        <end position="499"/>
    </location>
</feature>
<dbReference type="Pfam" id="PF05011">
    <property type="entry name" value="DBR1"/>
    <property type="match status" value="1"/>
</dbReference>
<name>A0A836HCD1_9TRYP</name>
<dbReference type="PANTHER" id="PTHR12849">
    <property type="entry name" value="RNA LARIAT DEBRANCHING ENZYME"/>
    <property type="match status" value="1"/>
</dbReference>
<dbReference type="RefSeq" id="XP_067179652.1">
    <property type="nucleotide sequence ID" value="XM_067323017.1"/>
</dbReference>
<dbReference type="AlphaFoldDB" id="A0A836HCD1"/>
<organism evidence="15 16">
    <name type="scientific">Leishmania martiniquensis</name>
    <dbReference type="NCBI Taxonomy" id="1580590"/>
    <lineage>
        <taxon>Eukaryota</taxon>
        <taxon>Discoba</taxon>
        <taxon>Euglenozoa</taxon>
        <taxon>Kinetoplastea</taxon>
        <taxon>Metakinetoplastina</taxon>
        <taxon>Trypanosomatida</taxon>
        <taxon>Trypanosomatidae</taxon>
        <taxon>Leishmaniinae</taxon>
        <taxon>Leishmania</taxon>
    </lineage>
</organism>
<evidence type="ECO:0000256" key="7">
    <source>
        <dbReference type="ARBA" id="ARBA00022723"/>
    </source>
</evidence>
<keyword evidence="10" id="KW-0408">Iron</keyword>
<dbReference type="GO" id="GO:0000398">
    <property type="term" value="P:mRNA splicing, via spliceosome"/>
    <property type="evidence" value="ECO:0007669"/>
    <property type="project" value="TreeGrafter"/>
</dbReference>
<keyword evidence="9" id="KW-0862">Zinc</keyword>
<evidence type="ECO:0000256" key="6">
    <source>
        <dbReference type="ARBA" id="ARBA00022664"/>
    </source>
</evidence>
<keyword evidence="6" id="KW-0507">mRNA processing</keyword>
<evidence type="ECO:0000256" key="10">
    <source>
        <dbReference type="ARBA" id="ARBA00023004"/>
    </source>
</evidence>
<comment type="subcellular location">
    <subcellularLocation>
        <location evidence="4">Nucleus</location>
    </subcellularLocation>
</comment>
<evidence type="ECO:0000313" key="15">
    <source>
        <dbReference type="EMBL" id="KAG5481545.1"/>
    </source>
</evidence>
<comment type="cofactor">
    <cofactor evidence="3">
        <name>Fe(2+)</name>
        <dbReference type="ChEBI" id="CHEBI:29033"/>
    </cofactor>
</comment>
<evidence type="ECO:0000256" key="12">
    <source>
        <dbReference type="ARBA" id="ARBA00023242"/>
    </source>
</evidence>
<dbReference type="InterPro" id="IPR041816">
    <property type="entry name" value="Dbr1_N"/>
</dbReference>
<keyword evidence="12" id="KW-0539">Nucleus</keyword>
<dbReference type="SUPFAM" id="SSF56300">
    <property type="entry name" value="Metallo-dependent phosphatases"/>
    <property type="match status" value="1"/>
</dbReference>
<feature type="region of interest" description="Disordered" evidence="13">
    <location>
        <begin position="19"/>
        <end position="41"/>
    </location>
</feature>
<evidence type="ECO:0000256" key="4">
    <source>
        <dbReference type="ARBA" id="ARBA00004123"/>
    </source>
</evidence>
<comment type="similarity">
    <text evidence="5">Belongs to the lariat debranching enzyme family.</text>
</comment>
<feature type="compositionally biased region" description="Polar residues" evidence="13">
    <location>
        <begin position="500"/>
        <end position="510"/>
    </location>
</feature>
<dbReference type="Pfam" id="PF00149">
    <property type="entry name" value="Metallophos"/>
    <property type="match status" value="1"/>
</dbReference>
<dbReference type="GeneID" id="92515529"/>
<evidence type="ECO:0000256" key="5">
    <source>
        <dbReference type="ARBA" id="ARBA00006045"/>
    </source>
</evidence>
<keyword evidence="8" id="KW-0378">Hydrolase</keyword>
<dbReference type="PANTHER" id="PTHR12849:SF0">
    <property type="entry name" value="LARIAT DEBRANCHING ENZYME"/>
    <property type="match status" value="1"/>
</dbReference>
<comment type="caution">
    <text evidence="15">The sequence shown here is derived from an EMBL/GenBank/DDBJ whole genome shotgun (WGS) entry which is preliminary data.</text>
</comment>
<keyword evidence="16" id="KW-1185">Reference proteome</keyword>
<keyword evidence="11" id="KW-0464">Manganese</keyword>
<sequence length="618" mass="66063">MSLAHKIFATLKASGDGTLTSPAAPTSSQSGTAATTSSPPSGSWSERFYHIAVQGCCHGELDQIYASCGEHERQTGKRIDVLLCCGDFQAVRTVGDLDSMAVPDKYKVLGDFHKYYADVSDASTRHKAHTVAPYLTIFVGGNHENSDLLAQESYGGFVAPNVYYLGHSSVITVDGCLTVAGLSGIFKEPDYDRPYPPRPYAVNPIAKKSAYHVRRIEVAKLHTYLRSTQKLRSSSSGDTLKGTPSTSLAASPPAIDLFLSHDWPVGITGYGDEAQLLRFKPYFRDDVRRGALGNPYTMRLLQEAKAPYWFAAHLHCHFEATVAHPSANAACTKFVALDKCAKGHGFLTFIDIPRVCQGSCGTSAASAGSVLAASPSESQPHSPDTLLGASRIRRDPVWLEVLRVSHPFVAANRTADARPGGGGGFNVDEAVKEIVTSFRCATGPAAAALLAPTTGTLLSALRLSPALPLQQEAPAANSSEYPSRRPDERAPPLATRRDGTTWQEGNSSEGIGSELQPQHPRARTETMRMSSASTAAPVSSAQTRCTVETRHAQHPPSFFEDLEPTNNVSDPSSAPGMRACHASTSLACVRGDAGALLQAPAATALTWFEDTKQQQQQP</sequence>
<comment type="cofactor">
    <cofactor evidence="1">
        <name>Mn(2+)</name>
        <dbReference type="ChEBI" id="CHEBI:29035"/>
    </cofactor>
</comment>
<gene>
    <name evidence="15" type="ORF">LSCM1_05564</name>
</gene>
<evidence type="ECO:0000259" key="14">
    <source>
        <dbReference type="PROSITE" id="PS50835"/>
    </source>
</evidence>
<dbReference type="GO" id="GO:0008419">
    <property type="term" value="F:RNA lariat debranching enzyme activity"/>
    <property type="evidence" value="ECO:0007669"/>
    <property type="project" value="TreeGrafter"/>
</dbReference>
<feature type="region of interest" description="Disordered" evidence="13">
    <location>
        <begin position="471"/>
        <end position="541"/>
    </location>
</feature>
<evidence type="ECO:0000256" key="2">
    <source>
        <dbReference type="ARBA" id="ARBA00001947"/>
    </source>
</evidence>
<evidence type="ECO:0000256" key="3">
    <source>
        <dbReference type="ARBA" id="ARBA00001954"/>
    </source>
</evidence>
<dbReference type="Proteomes" id="UP000673552">
    <property type="component" value="Chromosome 17"/>
</dbReference>